<organism evidence="7">
    <name type="scientific">marine metagenome</name>
    <dbReference type="NCBI Taxonomy" id="408172"/>
    <lineage>
        <taxon>unclassified sequences</taxon>
        <taxon>metagenomes</taxon>
        <taxon>ecological metagenomes</taxon>
    </lineage>
</organism>
<proteinExistence type="inferred from homology"/>
<evidence type="ECO:0000256" key="2">
    <source>
        <dbReference type="ARBA" id="ARBA00022617"/>
    </source>
</evidence>
<dbReference type="AlphaFoldDB" id="A0A383B1X6"/>
<keyword evidence="3" id="KW-0479">Metal-binding</keyword>
<dbReference type="EMBL" id="UINC01196705">
    <property type="protein sequence ID" value="SVE13833.1"/>
    <property type="molecule type" value="Genomic_DNA"/>
</dbReference>
<dbReference type="Gene3D" id="1.10.8.640">
    <property type="entry name" value="Cytochrome C biogenesis protein"/>
    <property type="match status" value="1"/>
</dbReference>
<feature type="transmembrane region" description="Helical" evidence="5">
    <location>
        <begin position="102"/>
        <end position="121"/>
    </location>
</feature>
<evidence type="ECO:0000259" key="6">
    <source>
        <dbReference type="Pfam" id="PF03918"/>
    </source>
</evidence>
<dbReference type="CDD" id="cd16378">
    <property type="entry name" value="CcmH_N"/>
    <property type="match status" value="1"/>
</dbReference>
<keyword evidence="5" id="KW-1133">Transmembrane helix</keyword>
<sequence>MYILLIITNSIIANNCNAVEPEEFLKDPKQELRARNISQNVRCLICQNQSIDESSAPLAKDLRIIIRNKITEGSTDEEVYKFLTDRYGDFILLNPPFKTSTILLWILPFIFFLIAIVVLYWHNKNSKKNN</sequence>
<protein>
    <recommendedName>
        <fullName evidence="6">CcmH/CycL/Ccl2/NrfF N-terminal domain-containing protein</fullName>
    </recommendedName>
</protein>
<keyword evidence="5" id="KW-0472">Membrane</keyword>
<evidence type="ECO:0000256" key="4">
    <source>
        <dbReference type="ARBA" id="ARBA00023004"/>
    </source>
</evidence>
<evidence type="ECO:0000313" key="7">
    <source>
        <dbReference type="EMBL" id="SVE13833.1"/>
    </source>
</evidence>
<dbReference type="PANTHER" id="PTHR47601:SF1">
    <property type="entry name" value="CYTOCHROME C-TYPE BIOGENESIS CCMH-LIKE MITOCHONDRIAL PROTEIN"/>
    <property type="match status" value="1"/>
</dbReference>
<gene>
    <name evidence="7" type="ORF">METZ01_LOCUS466687</name>
</gene>
<dbReference type="GO" id="GO:0046872">
    <property type="term" value="F:metal ion binding"/>
    <property type="evidence" value="ECO:0007669"/>
    <property type="project" value="UniProtKB-KW"/>
</dbReference>
<comment type="similarity">
    <text evidence="1">Belongs to the CcmH/CycL/Ccl2/NrfF family.</text>
</comment>
<evidence type="ECO:0000256" key="3">
    <source>
        <dbReference type="ARBA" id="ARBA00022723"/>
    </source>
</evidence>
<keyword evidence="4" id="KW-0408">Iron</keyword>
<dbReference type="FunFam" id="1.10.8.640:FF:000001">
    <property type="entry name" value="Cytochrome c-type biogenesis protein"/>
    <property type="match status" value="1"/>
</dbReference>
<name>A0A383B1X6_9ZZZZ</name>
<feature type="domain" description="CcmH/CycL/Ccl2/NrfF N-terminal" evidence="6">
    <location>
        <begin position="12"/>
        <end position="128"/>
    </location>
</feature>
<dbReference type="InterPro" id="IPR038297">
    <property type="entry name" value="CcmH/CycL/NrfF/Ccl2_sf"/>
</dbReference>
<dbReference type="InterPro" id="IPR005616">
    <property type="entry name" value="CcmH/CycL/Ccl2/NrfF_N"/>
</dbReference>
<evidence type="ECO:0000256" key="5">
    <source>
        <dbReference type="SAM" id="Phobius"/>
    </source>
</evidence>
<keyword evidence="5" id="KW-0812">Transmembrane</keyword>
<evidence type="ECO:0000256" key="1">
    <source>
        <dbReference type="ARBA" id="ARBA00010342"/>
    </source>
</evidence>
<dbReference type="Pfam" id="PF03918">
    <property type="entry name" value="CcmH"/>
    <property type="match status" value="1"/>
</dbReference>
<dbReference type="GO" id="GO:0016020">
    <property type="term" value="C:membrane"/>
    <property type="evidence" value="ECO:0007669"/>
    <property type="project" value="UniProtKB-ARBA"/>
</dbReference>
<accession>A0A383B1X6</accession>
<keyword evidence="2" id="KW-0349">Heme</keyword>
<reference evidence="7" key="1">
    <citation type="submission" date="2018-05" db="EMBL/GenBank/DDBJ databases">
        <authorList>
            <person name="Lanie J.A."/>
            <person name="Ng W.-L."/>
            <person name="Kazmierczak K.M."/>
            <person name="Andrzejewski T.M."/>
            <person name="Davidsen T.M."/>
            <person name="Wayne K.J."/>
            <person name="Tettelin H."/>
            <person name="Glass J.I."/>
            <person name="Rusch D."/>
            <person name="Podicherti R."/>
            <person name="Tsui H.-C.T."/>
            <person name="Winkler M.E."/>
        </authorList>
    </citation>
    <scope>NUCLEOTIDE SEQUENCE</scope>
</reference>
<dbReference type="GO" id="GO:0017004">
    <property type="term" value="P:cytochrome complex assembly"/>
    <property type="evidence" value="ECO:0007669"/>
    <property type="project" value="UniProtKB-ARBA"/>
</dbReference>
<dbReference type="PANTHER" id="PTHR47601">
    <property type="match status" value="1"/>
</dbReference>